<evidence type="ECO:0000259" key="3">
    <source>
        <dbReference type="SMART" id="SM00331"/>
    </source>
</evidence>
<dbReference type="InterPro" id="IPR029016">
    <property type="entry name" value="GAF-like_dom_sf"/>
</dbReference>
<evidence type="ECO:0000313" key="4">
    <source>
        <dbReference type="EMBL" id="PKD43349.1"/>
    </source>
</evidence>
<proteinExistence type="predicted"/>
<name>A0A2N0VGP4_9BACT</name>
<comment type="caution">
    <text evidence="4">The sequence shown here is derived from an EMBL/GenBank/DDBJ whole genome shotgun (WGS) entry which is preliminary data.</text>
</comment>
<dbReference type="Proteomes" id="UP000233398">
    <property type="component" value="Unassembled WGS sequence"/>
</dbReference>
<dbReference type="SUPFAM" id="SSF55781">
    <property type="entry name" value="GAF domain-like"/>
    <property type="match status" value="1"/>
</dbReference>
<evidence type="ECO:0000256" key="1">
    <source>
        <dbReference type="ARBA" id="ARBA00022801"/>
    </source>
</evidence>
<dbReference type="SUPFAM" id="SSF81606">
    <property type="entry name" value="PP2C-like"/>
    <property type="match status" value="1"/>
</dbReference>
<dbReference type="Gene3D" id="3.60.40.10">
    <property type="entry name" value="PPM-type phosphatase domain"/>
    <property type="match status" value="1"/>
</dbReference>
<feature type="domain" description="PPM-type phosphatase" evidence="3">
    <location>
        <begin position="220"/>
        <end position="438"/>
    </location>
</feature>
<dbReference type="Pfam" id="PF07228">
    <property type="entry name" value="SpoIIE"/>
    <property type="match status" value="1"/>
</dbReference>
<dbReference type="InterPro" id="IPR052016">
    <property type="entry name" value="Bact_Sigma-Reg"/>
</dbReference>
<dbReference type="InterPro" id="IPR036457">
    <property type="entry name" value="PPM-type-like_dom_sf"/>
</dbReference>
<dbReference type="SMART" id="SM00331">
    <property type="entry name" value="PP2C_SIG"/>
    <property type="match status" value="1"/>
</dbReference>
<dbReference type="Pfam" id="PF13185">
    <property type="entry name" value="GAF_2"/>
    <property type="match status" value="1"/>
</dbReference>
<dbReference type="InterPro" id="IPR001932">
    <property type="entry name" value="PPM-type_phosphatase-like_dom"/>
</dbReference>
<evidence type="ECO:0008006" key="6">
    <source>
        <dbReference type="Google" id="ProtNLM"/>
    </source>
</evidence>
<evidence type="ECO:0000259" key="2">
    <source>
        <dbReference type="SMART" id="SM00065"/>
    </source>
</evidence>
<gene>
    <name evidence="4" type="ORF">CWD77_12125</name>
</gene>
<dbReference type="GO" id="GO:0016791">
    <property type="term" value="F:phosphatase activity"/>
    <property type="evidence" value="ECO:0007669"/>
    <property type="project" value="TreeGrafter"/>
</dbReference>
<sequence>MKEDHSHNILPDELKRLEEENRRLRGAVDELAILNDLALAIGGSLDSEVIMRSIIGKSIRALGAEQGDITLIDEDQANPTHTLVRSMVATSEHSPLHLNQNLLGWMQINKKPLLINEPENDSRFRNVDWDNSIRCLLSAPLMARSKLIGILTIYNKRGDNASGFSESDQRLLSIISAQSAQVVENARFYEEQQAYQFMRKELELASSIQKKMLPMAAPQIDGYSVAGKNVTAREVGGDYFDYIRMDENRWALCLGDISGKGLPASLLMTNLQAVLHGQTYHLVKPGEILKNANRQLYQSTNADKFATLFLAILDTSAHTIHYSSAGHDYPFLMKNNGTHLRLKTGGLPLGMMEGMEYEEETIRLDEGDLLFIFSDGVTDVSNEEDELLGEEPVFELLQNAQRHSESPDSLIRHVVDMCLDYCGKVQLFDDVTALALKRTETGQEEHYAVTNGRSGR</sequence>
<dbReference type="EMBL" id="PISP01000003">
    <property type="protein sequence ID" value="PKD43349.1"/>
    <property type="molecule type" value="Genomic_DNA"/>
</dbReference>
<feature type="domain" description="GAF" evidence="2">
    <location>
        <begin position="46"/>
        <end position="193"/>
    </location>
</feature>
<keyword evidence="5" id="KW-1185">Reference proteome</keyword>
<dbReference type="Gene3D" id="3.30.450.40">
    <property type="match status" value="1"/>
</dbReference>
<dbReference type="PANTHER" id="PTHR43156">
    <property type="entry name" value="STAGE II SPORULATION PROTEIN E-RELATED"/>
    <property type="match status" value="1"/>
</dbReference>
<dbReference type="PANTHER" id="PTHR43156:SF2">
    <property type="entry name" value="STAGE II SPORULATION PROTEIN E"/>
    <property type="match status" value="1"/>
</dbReference>
<dbReference type="SMART" id="SM00065">
    <property type="entry name" value="GAF"/>
    <property type="match status" value="1"/>
</dbReference>
<dbReference type="OrthoDB" id="9763484at2"/>
<accession>A0A2N0VGP4</accession>
<evidence type="ECO:0000313" key="5">
    <source>
        <dbReference type="Proteomes" id="UP000233398"/>
    </source>
</evidence>
<dbReference type="InterPro" id="IPR003018">
    <property type="entry name" value="GAF"/>
</dbReference>
<keyword evidence="1" id="KW-0378">Hydrolase</keyword>
<dbReference type="RefSeq" id="WP_101073824.1">
    <property type="nucleotide sequence ID" value="NZ_PISP01000003.1"/>
</dbReference>
<reference evidence="4 5" key="1">
    <citation type="submission" date="2017-11" db="EMBL/GenBank/DDBJ databases">
        <title>Rhodohalobacter 15182 sp. nov., isolated from a salt lake.</title>
        <authorList>
            <person name="Han S."/>
        </authorList>
    </citation>
    <scope>NUCLEOTIDE SEQUENCE [LARGE SCALE GENOMIC DNA]</scope>
    <source>
        <strain evidence="4 5">15182</strain>
    </source>
</reference>
<protein>
    <recommendedName>
        <fullName evidence="6">PPM-type phosphatase domain-containing protein</fullName>
    </recommendedName>
</protein>
<organism evidence="4 5">
    <name type="scientific">Rhodohalobacter barkolensis</name>
    <dbReference type="NCBI Taxonomy" id="2053187"/>
    <lineage>
        <taxon>Bacteria</taxon>
        <taxon>Pseudomonadati</taxon>
        <taxon>Balneolota</taxon>
        <taxon>Balneolia</taxon>
        <taxon>Balneolales</taxon>
        <taxon>Balneolaceae</taxon>
        <taxon>Rhodohalobacter</taxon>
    </lineage>
</organism>
<dbReference type="AlphaFoldDB" id="A0A2N0VGP4"/>